<evidence type="ECO:0000313" key="3">
    <source>
        <dbReference type="Proteomes" id="UP000593578"/>
    </source>
</evidence>
<dbReference type="GO" id="GO:0004523">
    <property type="term" value="F:RNA-DNA hybrid ribonuclease activity"/>
    <property type="evidence" value="ECO:0007669"/>
    <property type="project" value="InterPro"/>
</dbReference>
<evidence type="ECO:0000313" key="2">
    <source>
        <dbReference type="EMBL" id="MBA0581345.1"/>
    </source>
</evidence>
<organism evidence="2 3">
    <name type="scientific">Gossypium raimondii</name>
    <name type="common">Peruvian cotton</name>
    <name type="synonym">Gossypium klotzschianum subsp. raimondii</name>
    <dbReference type="NCBI Taxonomy" id="29730"/>
    <lineage>
        <taxon>Eukaryota</taxon>
        <taxon>Viridiplantae</taxon>
        <taxon>Streptophyta</taxon>
        <taxon>Embryophyta</taxon>
        <taxon>Tracheophyta</taxon>
        <taxon>Spermatophyta</taxon>
        <taxon>Magnoliopsida</taxon>
        <taxon>eudicotyledons</taxon>
        <taxon>Gunneridae</taxon>
        <taxon>Pentapetalae</taxon>
        <taxon>rosids</taxon>
        <taxon>malvids</taxon>
        <taxon>Malvales</taxon>
        <taxon>Malvaceae</taxon>
        <taxon>Malvoideae</taxon>
        <taxon>Gossypium</taxon>
    </lineage>
</organism>
<name>A0A7J8NWE8_GOSRA</name>
<protein>
    <recommendedName>
        <fullName evidence="1">RNase H type-1 domain-containing protein</fullName>
    </recommendedName>
</protein>
<dbReference type="AlphaFoldDB" id="A0A7J8NWE8"/>
<accession>A0A7J8NWE8</accession>
<dbReference type="Pfam" id="PF13456">
    <property type="entry name" value="RVT_3"/>
    <property type="match status" value="1"/>
</dbReference>
<reference evidence="2 3" key="1">
    <citation type="journal article" date="2019" name="Genome Biol. Evol.">
        <title>Insights into the evolution of the New World diploid cottons (Gossypium, subgenus Houzingenia) based on genome sequencing.</title>
        <authorList>
            <person name="Grover C.E."/>
            <person name="Arick M.A. 2nd"/>
            <person name="Thrash A."/>
            <person name="Conover J.L."/>
            <person name="Sanders W.S."/>
            <person name="Peterson D.G."/>
            <person name="Frelichowski J.E."/>
            <person name="Scheffler J.A."/>
            <person name="Scheffler B.E."/>
            <person name="Wendel J.F."/>
        </authorList>
    </citation>
    <scope>NUCLEOTIDE SEQUENCE [LARGE SCALE GENOMIC DNA]</scope>
    <source>
        <strain evidence="2">8</strain>
        <tissue evidence="2">Leaf</tissue>
    </source>
</reference>
<feature type="non-terminal residue" evidence="2">
    <location>
        <position position="109"/>
    </location>
</feature>
<comment type="caution">
    <text evidence="2">The sequence shown here is derived from an EMBL/GenBank/DDBJ whole genome shotgun (WGS) entry which is preliminary data.</text>
</comment>
<gene>
    <name evidence="2" type="ORF">Gorai_023526</name>
</gene>
<dbReference type="EMBL" id="JABEZZ010000002">
    <property type="protein sequence ID" value="MBA0581345.1"/>
    <property type="molecule type" value="Genomic_DNA"/>
</dbReference>
<dbReference type="InterPro" id="IPR002156">
    <property type="entry name" value="RNaseH_domain"/>
</dbReference>
<feature type="domain" description="RNase H type-1" evidence="1">
    <location>
        <begin position="49"/>
        <end position="87"/>
    </location>
</feature>
<dbReference type="Proteomes" id="UP000593578">
    <property type="component" value="Unassembled WGS sequence"/>
</dbReference>
<sequence length="109" mass="12629">MQFGIALFLELYGLLWFRGYTWIRSYAEMNLKLGHPRSMRSLLNWSRPDSVFKVEARAMVEGLFIAWGKGFKRIEVECDNALLIELLLATCGVNSSLVELRLLHQLLPR</sequence>
<evidence type="ECO:0000259" key="1">
    <source>
        <dbReference type="Pfam" id="PF13456"/>
    </source>
</evidence>
<proteinExistence type="predicted"/>
<dbReference type="GO" id="GO:0003676">
    <property type="term" value="F:nucleic acid binding"/>
    <property type="evidence" value="ECO:0007669"/>
    <property type="project" value="InterPro"/>
</dbReference>